<dbReference type="PANTHER" id="PTHR43794:SF11">
    <property type="entry name" value="AMIDOHYDROLASE-RELATED DOMAIN-CONTAINING PROTEIN"/>
    <property type="match status" value="1"/>
</dbReference>
<keyword evidence="2" id="KW-0479">Metal-binding</keyword>
<evidence type="ECO:0000256" key="2">
    <source>
        <dbReference type="ARBA" id="ARBA00022723"/>
    </source>
</evidence>
<dbReference type="GO" id="GO:0019239">
    <property type="term" value="F:deaminase activity"/>
    <property type="evidence" value="ECO:0007669"/>
    <property type="project" value="UniProtKB-ARBA"/>
</dbReference>
<evidence type="ECO:0000256" key="3">
    <source>
        <dbReference type="ARBA" id="ARBA00022801"/>
    </source>
</evidence>
<dbReference type="AlphaFoldDB" id="A0A1N7RV71"/>
<dbReference type="GO" id="GO:0046872">
    <property type="term" value="F:metal ion binding"/>
    <property type="evidence" value="ECO:0007669"/>
    <property type="project" value="UniProtKB-KW"/>
</dbReference>
<evidence type="ECO:0000259" key="6">
    <source>
        <dbReference type="Pfam" id="PF01979"/>
    </source>
</evidence>
<dbReference type="EMBL" id="CYGX02000019">
    <property type="protein sequence ID" value="SIT38999.1"/>
    <property type="molecule type" value="Genomic_DNA"/>
</dbReference>
<dbReference type="InterPro" id="IPR050287">
    <property type="entry name" value="MTA/SAH_deaminase"/>
</dbReference>
<dbReference type="SUPFAM" id="SSF51556">
    <property type="entry name" value="Metallo-dependent hydrolases"/>
    <property type="match status" value="1"/>
</dbReference>
<name>A0A1N7RV71_9BURK</name>
<dbReference type="InterPro" id="IPR011059">
    <property type="entry name" value="Metal-dep_hydrolase_composite"/>
</dbReference>
<dbReference type="CDD" id="cd01298">
    <property type="entry name" value="ATZ_TRZ_like"/>
    <property type="match status" value="1"/>
</dbReference>
<feature type="region of interest" description="Disordered" evidence="5">
    <location>
        <begin position="1"/>
        <end position="34"/>
    </location>
</feature>
<dbReference type="Proteomes" id="UP000187012">
    <property type="component" value="Unassembled WGS sequence"/>
</dbReference>
<keyword evidence="8" id="KW-1185">Reference proteome</keyword>
<keyword evidence="4" id="KW-0862">Zinc</keyword>
<organism evidence="7 8">
    <name type="scientific">Paraburkholderia ribeironis</name>
    <dbReference type="NCBI Taxonomy" id="1247936"/>
    <lineage>
        <taxon>Bacteria</taxon>
        <taxon>Pseudomonadati</taxon>
        <taxon>Pseudomonadota</taxon>
        <taxon>Betaproteobacteria</taxon>
        <taxon>Burkholderiales</taxon>
        <taxon>Burkholderiaceae</taxon>
        <taxon>Paraburkholderia</taxon>
    </lineage>
</organism>
<accession>A0A1N7RV71</accession>
<dbReference type="Pfam" id="PF01979">
    <property type="entry name" value="Amidohydro_1"/>
    <property type="match status" value="1"/>
</dbReference>
<evidence type="ECO:0000256" key="5">
    <source>
        <dbReference type="SAM" id="MobiDB-lite"/>
    </source>
</evidence>
<keyword evidence="3 7" id="KW-0378">Hydrolase</keyword>
<dbReference type="SUPFAM" id="SSF51338">
    <property type="entry name" value="Composite domain of metallo-dependent hydrolases"/>
    <property type="match status" value="1"/>
</dbReference>
<protein>
    <submittedName>
        <fullName evidence="7">8-oxoguanine deaminase</fullName>
        <ecNumber evidence="7">3.5.4.32</ecNumber>
    </submittedName>
</protein>
<comment type="similarity">
    <text evidence="1">Belongs to the metallo-dependent hydrolases superfamily. ATZ/TRZ family.</text>
</comment>
<dbReference type="EC" id="3.5.4.32" evidence="7"/>
<reference evidence="7 8" key="1">
    <citation type="submission" date="2016-12" db="EMBL/GenBank/DDBJ databases">
        <authorList>
            <person name="Song W.-J."/>
            <person name="Kurnit D.M."/>
        </authorList>
    </citation>
    <scope>NUCLEOTIDE SEQUENCE [LARGE SCALE GENOMIC DNA]</scope>
    <source>
        <strain evidence="7 8">STM7296</strain>
    </source>
</reference>
<feature type="compositionally biased region" description="Low complexity" evidence="5">
    <location>
        <begin position="1"/>
        <end position="30"/>
    </location>
</feature>
<dbReference type="GO" id="GO:0102127">
    <property type="term" value="F:8-oxoguanine deaminase activity"/>
    <property type="evidence" value="ECO:0007669"/>
    <property type="project" value="UniProtKB-EC"/>
</dbReference>
<dbReference type="STRING" id="1247936.BN2475_190007"/>
<evidence type="ECO:0000256" key="4">
    <source>
        <dbReference type="ARBA" id="ARBA00022833"/>
    </source>
</evidence>
<dbReference type="PANTHER" id="PTHR43794">
    <property type="entry name" value="AMINOHYDROLASE SSNA-RELATED"/>
    <property type="match status" value="1"/>
</dbReference>
<dbReference type="InterPro" id="IPR006680">
    <property type="entry name" value="Amidohydro-rel"/>
</dbReference>
<dbReference type="NCBIfam" id="NF006055">
    <property type="entry name" value="PRK08203.1"/>
    <property type="match status" value="1"/>
</dbReference>
<gene>
    <name evidence="7" type="ORF">BN2475_190007</name>
</gene>
<sequence length="492" mass="52980">MTMEQAAQQPTQGPAQQPAQGPAQQLAQQADKPKKTMLVQHADVLVQHADVLVTMDGARRELRDGGLYIEGNRIVAVGPTAQLPQTADEVLDMRGQLVIPGLVNTHHHMYQSLTRAVPAAQNAELFGWLTSLYRVWANLTPEMIEVSTLTAMAELLLSGCTTSSDHLYIYPNGSRLDDSIAAARRIGMRFHAARGSMSVGRKDGGLPPDSVVEREADILKDTQRLIETYHDDGRYAMLRVVVAPCSPFSVSRDLMRESARMARQFGVSLHTHLAENANDIAYSREKFGMTPAEYVEDLGWVGHDVWHAHCVQLDDAGIDLFARTGTGVAHCPCSNMRLASGIAPVGRMRRAGVPVGLGVDGSASNDGAQMIAEVRQALLLQRVGFGPDAMTARDALEIATLGGAQVLNRDDIGALAPGMAADFVSFDLRQPLFAGALHDPVAALVFCAPSQVSYSVIGGKVVVKDGQLTTLDLGPVIERHNRLAKTLYEAAA</sequence>
<dbReference type="Gene3D" id="3.20.20.140">
    <property type="entry name" value="Metal-dependent hydrolases"/>
    <property type="match status" value="1"/>
</dbReference>
<dbReference type="Gene3D" id="2.30.40.10">
    <property type="entry name" value="Urease, subunit C, domain 1"/>
    <property type="match status" value="1"/>
</dbReference>
<dbReference type="FunFam" id="3.20.20.140:FF:000014">
    <property type="entry name" value="5-methylthioadenosine/S-adenosylhomocysteine deaminase"/>
    <property type="match status" value="1"/>
</dbReference>
<evidence type="ECO:0000256" key="1">
    <source>
        <dbReference type="ARBA" id="ARBA00006745"/>
    </source>
</evidence>
<evidence type="ECO:0000313" key="7">
    <source>
        <dbReference type="EMBL" id="SIT38999.1"/>
    </source>
</evidence>
<dbReference type="InterPro" id="IPR032466">
    <property type="entry name" value="Metal_Hydrolase"/>
</dbReference>
<evidence type="ECO:0000313" key="8">
    <source>
        <dbReference type="Proteomes" id="UP000187012"/>
    </source>
</evidence>
<proteinExistence type="inferred from homology"/>
<feature type="domain" description="Amidohydrolase-related" evidence="6">
    <location>
        <begin position="97"/>
        <end position="462"/>
    </location>
</feature>